<feature type="transmembrane region" description="Helical" evidence="1">
    <location>
        <begin position="40"/>
        <end position="56"/>
    </location>
</feature>
<dbReference type="Pfam" id="PF00563">
    <property type="entry name" value="EAL"/>
    <property type="match status" value="1"/>
</dbReference>
<proteinExistence type="predicted"/>
<dbReference type="PANTHER" id="PTHR33121:SF76">
    <property type="entry name" value="SIGNALING PROTEIN"/>
    <property type="match status" value="1"/>
</dbReference>
<accession>A0A2T2XCS9</accession>
<dbReference type="AlphaFoldDB" id="A0A2T2XCS9"/>
<dbReference type="SMART" id="SM00052">
    <property type="entry name" value="EAL"/>
    <property type="match status" value="1"/>
</dbReference>
<sequence length="577" mass="64493">MEAQGTVLIRNGIDGMILAGMLISTWAGGLRLVSLGRARWGLWLTAVGPALILALIAHWGPITVPMGVYALALIAVWQLVPDRFGKALGSLTLYLAMVMGMVGHYGWSFRLATDSILMGVVIVTLWVLPARISRWTAALLVVGALAILQHEHHSVYEWNVTLMSALLIAGYVWRRWLPRASTRQSGSVATYNATSVFGGGPWITTLVRGLWDRWPVACYLTNATGVVVAANPAYEQLTGRTLREIVGHPPQFSSVKTTFPALYRVISQTVERGECWEGTLEQRHPSGRRWWAHEQIVPVLWGGQTLGHWGMIEERLPERALDILHECEIDTVFQPIVDLSTELPIGFEAFSRFKREDDVITPYEYFHHAAQAQQTSIADQACLERLAQELVTIGQWPSATRLFVNVYGDTLASSLAISRFLRTVTPVINSDQITFDVSSRDDSAANWEHIIAQYPDQSFALDDVGLGTDDLFRILSWPLSWVKIDSRLTHRICHDTEALQILEFLVRWAHHQGIGVLGEGVETRAQAQMLRKYGVDAAQGFLWGLSWEDHGRSRSSTLSVKIFDPASHRPWGKEEHP</sequence>
<name>A0A2T2XCS9_9FIRM</name>
<organism evidence="4 5">
    <name type="scientific">Sulfobacillus benefaciens</name>
    <dbReference type="NCBI Taxonomy" id="453960"/>
    <lineage>
        <taxon>Bacteria</taxon>
        <taxon>Bacillati</taxon>
        <taxon>Bacillota</taxon>
        <taxon>Clostridia</taxon>
        <taxon>Eubacteriales</taxon>
        <taxon>Clostridiales Family XVII. Incertae Sedis</taxon>
        <taxon>Sulfobacillus</taxon>
    </lineage>
</organism>
<dbReference type="SUPFAM" id="SSF141868">
    <property type="entry name" value="EAL domain-like"/>
    <property type="match status" value="1"/>
</dbReference>
<feature type="transmembrane region" description="Helical" evidence="1">
    <location>
        <begin position="111"/>
        <end position="128"/>
    </location>
</feature>
<feature type="domain" description="PAS" evidence="2">
    <location>
        <begin position="219"/>
        <end position="247"/>
    </location>
</feature>
<evidence type="ECO:0000313" key="4">
    <source>
        <dbReference type="EMBL" id="PSR32313.1"/>
    </source>
</evidence>
<evidence type="ECO:0000256" key="1">
    <source>
        <dbReference type="SAM" id="Phobius"/>
    </source>
</evidence>
<dbReference type="CDD" id="cd01948">
    <property type="entry name" value="EAL"/>
    <property type="match status" value="1"/>
</dbReference>
<feature type="transmembrane region" description="Helical" evidence="1">
    <location>
        <begin position="87"/>
        <end position="105"/>
    </location>
</feature>
<protein>
    <recommendedName>
        <fullName evidence="6">EAL domain-containing protein</fullName>
    </recommendedName>
</protein>
<dbReference type="InterPro" id="IPR000014">
    <property type="entry name" value="PAS"/>
</dbReference>
<dbReference type="InterPro" id="IPR035919">
    <property type="entry name" value="EAL_sf"/>
</dbReference>
<gene>
    <name evidence="4" type="ORF">C7B46_14915</name>
</gene>
<dbReference type="Proteomes" id="UP000242972">
    <property type="component" value="Unassembled WGS sequence"/>
</dbReference>
<feature type="domain" description="EAL" evidence="3">
    <location>
        <begin position="313"/>
        <end position="560"/>
    </location>
</feature>
<dbReference type="Pfam" id="PF13426">
    <property type="entry name" value="PAS_9"/>
    <property type="match status" value="1"/>
</dbReference>
<comment type="caution">
    <text evidence="4">The sequence shown here is derived from an EMBL/GenBank/DDBJ whole genome shotgun (WGS) entry which is preliminary data.</text>
</comment>
<dbReference type="PANTHER" id="PTHR33121">
    <property type="entry name" value="CYCLIC DI-GMP PHOSPHODIESTERASE PDEF"/>
    <property type="match status" value="1"/>
</dbReference>
<evidence type="ECO:0000259" key="3">
    <source>
        <dbReference type="PROSITE" id="PS50883"/>
    </source>
</evidence>
<dbReference type="PROSITE" id="PS50883">
    <property type="entry name" value="EAL"/>
    <property type="match status" value="1"/>
</dbReference>
<feature type="transmembrane region" description="Helical" evidence="1">
    <location>
        <begin position="12"/>
        <end position="33"/>
    </location>
</feature>
<dbReference type="GO" id="GO:0071111">
    <property type="term" value="F:cyclic-guanylate-specific phosphodiesterase activity"/>
    <property type="evidence" value="ECO:0007669"/>
    <property type="project" value="InterPro"/>
</dbReference>
<dbReference type="InterPro" id="IPR035965">
    <property type="entry name" value="PAS-like_dom_sf"/>
</dbReference>
<dbReference type="Gene3D" id="3.30.450.20">
    <property type="entry name" value="PAS domain"/>
    <property type="match status" value="1"/>
</dbReference>
<dbReference type="SUPFAM" id="SSF55785">
    <property type="entry name" value="PYP-like sensor domain (PAS domain)"/>
    <property type="match status" value="1"/>
</dbReference>
<keyword evidence="1" id="KW-0812">Transmembrane</keyword>
<keyword evidence="1" id="KW-0472">Membrane</keyword>
<dbReference type="NCBIfam" id="TIGR00229">
    <property type="entry name" value="sensory_box"/>
    <property type="match status" value="1"/>
</dbReference>
<dbReference type="EMBL" id="PXYW01000045">
    <property type="protein sequence ID" value="PSR32313.1"/>
    <property type="molecule type" value="Genomic_DNA"/>
</dbReference>
<dbReference type="Gene3D" id="3.20.20.450">
    <property type="entry name" value="EAL domain"/>
    <property type="match status" value="1"/>
</dbReference>
<dbReference type="InterPro" id="IPR050706">
    <property type="entry name" value="Cyclic-di-GMP_PDE-like"/>
</dbReference>
<reference evidence="4 5" key="1">
    <citation type="journal article" date="2014" name="BMC Genomics">
        <title>Comparison of environmental and isolate Sulfobacillus genomes reveals diverse carbon, sulfur, nitrogen, and hydrogen metabolisms.</title>
        <authorList>
            <person name="Justice N.B."/>
            <person name="Norman A."/>
            <person name="Brown C.T."/>
            <person name="Singh A."/>
            <person name="Thomas B.C."/>
            <person name="Banfield J.F."/>
        </authorList>
    </citation>
    <scope>NUCLEOTIDE SEQUENCE [LARGE SCALE GENOMIC DNA]</scope>
    <source>
        <strain evidence="4">AMDSBA4</strain>
    </source>
</reference>
<evidence type="ECO:0000313" key="5">
    <source>
        <dbReference type="Proteomes" id="UP000242972"/>
    </source>
</evidence>
<dbReference type="PROSITE" id="PS50112">
    <property type="entry name" value="PAS"/>
    <property type="match status" value="1"/>
</dbReference>
<dbReference type="InterPro" id="IPR001633">
    <property type="entry name" value="EAL_dom"/>
</dbReference>
<evidence type="ECO:0008006" key="6">
    <source>
        <dbReference type="Google" id="ProtNLM"/>
    </source>
</evidence>
<evidence type="ECO:0000259" key="2">
    <source>
        <dbReference type="PROSITE" id="PS50112"/>
    </source>
</evidence>
<dbReference type="CDD" id="cd00130">
    <property type="entry name" value="PAS"/>
    <property type="match status" value="1"/>
</dbReference>
<keyword evidence="1" id="KW-1133">Transmembrane helix</keyword>